<evidence type="ECO:0000313" key="3">
    <source>
        <dbReference type="Proteomes" id="UP000585474"/>
    </source>
</evidence>
<feature type="region of interest" description="Disordered" evidence="1">
    <location>
        <begin position="27"/>
        <end position="49"/>
    </location>
</feature>
<protein>
    <submittedName>
        <fullName evidence="2">Uncharacterized protein</fullName>
    </submittedName>
</protein>
<name>A0A7J0EGE2_9ERIC</name>
<evidence type="ECO:0000256" key="1">
    <source>
        <dbReference type="SAM" id="MobiDB-lite"/>
    </source>
</evidence>
<accession>A0A7J0EGE2</accession>
<dbReference type="Proteomes" id="UP000585474">
    <property type="component" value="Unassembled WGS sequence"/>
</dbReference>
<keyword evidence="3" id="KW-1185">Reference proteome</keyword>
<proteinExistence type="predicted"/>
<comment type="caution">
    <text evidence="2">The sequence shown here is derived from an EMBL/GenBank/DDBJ whole genome shotgun (WGS) entry which is preliminary data.</text>
</comment>
<organism evidence="2 3">
    <name type="scientific">Actinidia rufa</name>
    <dbReference type="NCBI Taxonomy" id="165716"/>
    <lineage>
        <taxon>Eukaryota</taxon>
        <taxon>Viridiplantae</taxon>
        <taxon>Streptophyta</taxon>
        <taxon>Embryophyta</taxon>
        <taxon>Tracheophyta</taxon>
        <taxon>Spermatophyta</taxon>
        <taxon>Magnoliopsida</taxon>
        <taxon>eudicotyledons</taxon>
        <taxon>Gunneridae</taxon>
        <taxon>Pentapetalae</taxon>
        <taxon>asterids</taxon>
        <taxon>Ericales</taxon>
        <taxon>Actinidiaceae</taxon>
        <taxon>Actinidia</taxon>
    </lineage>
</organism>
<sequence>MELNRAQLLVHDDAALNKFQTDHAIPIDVKIEGPEPNEDPDAEGGDGKMSPYLHAVTDNPDKDLFLDEFVWVSGNWEFLNRDDSLYSFPRHNGYLPDKPLKSFLHLGTDEVAKKPRLKLIVAVHDRDASNVVVSEARGELVGLLEGARHPPEQPSWKAIPPAVKLVDPCQAYSPLVLLGLNEEGMLEEEADEIPEKSPELVGKLGQETEEATKNDVVVTKDGIVVAEDGVAIEGTFPNLSFAL</sequence>
<dbReference type="EMBL" id="BJWL01000003">
    <property type="protein sequence ID" value="GFY84707.1"/>
    <property type="molecule type" value="Genomic_DNA"/>
</dbReference>
<feature type="compositionally biased region" description="Acidic residues" evidence="1">
    <location>
        <begin position="35"/>
        <end position="44"/>
    </location>
</feature>
<dbReference type="AlphaFoldDB" id="A0A7J0EGE2"/>
<reference evidence="2 3" key="1">
    <citation type="submission" date="2019-07" db="EMBL/GenBank/DDBJ databases">
        <title>De Novo Assembly of kiwifruit Actinidia rufa.</title>
        <authorList>
            <person name="Sugita-Konishi S."/>
            <person name="Sato K."/>
            <person name="Mori E."/>
            <person name="Abe Y."/>
            <person name="Kisaki G."/>
            <person name="Hamano K."/>
            <person name="Suezawa K."/>
            <person name="Otani M."/>
            <person name="Fukuda T."/>
            <person name="Manabe T."/>
            <person name="Gomi K."/>
            <person name="Tabuchi M."/>
            <person name="Akimitsu K."/>
            <person name="Kataoka I."/>
        </authorList>
    </citation>
    <scope>NUCLEOTIDE SEQUENCE [LARGE SCALE GENOMIC DNA]</scope>
    <source>
        <strain evidence="3">cv. Fuchu</strain>
    </source>
</reference>
<gene>
    <name evidence="2" type="ORF">Acr_03g0014810</name>
</gene>
<evidence type="ECO:0000313" key="2">
    <source>
        <dbReference type="EMBL" id="GFY84707.1"/>
    </source>
</evidence>